<comment type="caution">
    <text evidence="1">The sequence shown here is derived from an EMBL/GenBank/DDBJ whole genome shotgun (WGS) entry which is preliminary data.</text>
</comment>
<protein>
    <submittedName>
        <fullName evidence="1">Uncharacterized protein</fullName>
    </submittedName>
</protein>
<name>A0ABS3CN87_9BACT</name>
<organism evidence="1 2">
    <name type="scientific">Algoriphagus pacificus</name>
    <dbReference type="NCBI Taxonomy" id="2811234"/>
    <lineage>
        <taxon>Bacteria</taxon>
        <taxon>Pseudomonadati</taxon>
        <taxon>Bacteroidota</taxon>
        <taxon>Cytophagia</taxon>
        <taxon>Cytophagales</taxon>
        <taxon>Cyclobacteriaceae</taxon>
        <taxon>Algoriphagus</taxon>
    </lineage>
</organism>
<keyword evidence="2" id="KW-1185">Reference proteome</keyword>
<accession>A0ABS3CN87</accession>
<reference evidence="1 2" key="1">
    <citation type="submission" date="2021-03" db="EMBL/GenBank/DDBJ databases">
        <title>novel species isolated from a fishpond in China.</title>
        <authorList>
            <person name="Lu H."/>
            <person name="Cai Z."/>
        </authorList>
    </citation>
    <scope>NUCLEOTIDE SEQUENCE [LARGE SCALE GENOMIC DNA]</scope>
    <source>
        <strain evidence="1 2">YJ13C</strain>
    </source>
</reference>
<evidence type="ECO:0000313" key="2">
    <source>
        <dbReference type="Proteomes" id="UP000664480"/>
    </source>
</evidence>
<dbReference type="EMBL" id="JAFKCU010000006">
    <property type="protein sequence ID" value="MBN7817636.1"/>
    <property type="molecule type" value="Genomic_DNA"/>
</dbReference>
<dbReference type="Proteomes" id="UP000664480">
    <property type="component" value="Unassembled WGS sequence"/>
</dbReference>
<proteinExistence type="predicted"/>
<evidence type="ECO:0000313" key="1">
    <source>
        <dbReference type="EMBL" id="MBN7817636.1"/>
    </source>
</evidence>
<sequence>MLIQTSKANFLIEKNLGKSDCVKIKADSKEELQRFFGSSNVQFSIEQQFPFQVLACKQEFANALILMVKEIEYSDFGQETYVNS</sequence>
<gene>
    <name evidence="1" type="ORF">J0A69_19490</name>
</gene>
<dbReference type="RefSeq" id="WP_206588298.1">
    <property type="nucleotide sequence ID" value="NZ_JAFKCU010000006.1"/>
</dbReference>